<name>A0A833L0J8_UNCSA</name>
<sequence>MKKFILIVLACFLLVSVSFAKSVIVRGSFKKSGNYVSPHYKTSPNKTKIDNWSTKGNINPSTGKKGTKRIY</sequence>
<feature type="chain" id="PRO_5032402075" evidence="2">
    <location>
        <begin position="21"/>
        <end position="71"/>
    </location>
</feature>
<feature type="region of interest" description="Disordered" evidence="1">
    <location>
        <begin position="47"/>
        <end position="71"/>
    </location>
</feature>
<organism evidence="3 4">
    <name type="scientific">Candidatus Saganbacteria bacterium</name>
    <dbReference type="NCBI Taxonomy" id="2575572"/>
    <lineage>
        <taxon>Bacteria</taxon>
        <taxon>Bacillati</taxon>
        <taxon>Saganbacteria</taxon>
    </lineage>
</organism>
<dbReference type="EMBL" id="WPAF01000017">
    <property type="protein sequence ID" value="KAF0133825.1"/>
    <property type="molecule type" value="Genomic_DNA"/>
</dbReference>
<keyword evidence="2" id="KW-0732">Signal</keyword>
<feature type="compositionally biased region" description="Polar residues" evidence="1">
    <location>
        <begin position="47"/>
        <end position="64"/>
    </location>
</feature>
<feature type="signal peptide" evidence="2">
    <location>
        <begin position="1"/>
        <end position="20"/>
    </location>
</feature>
<protein>
    <submittedName>
        <fullName evidence="3">Uncharacterized protein</fullName>
    </submittedName>
</protein>
<evidence type="ECO:0000256" key="1">
    <source>
        <dbReference type="SAM" id="MobiDB-lite"/>
    </source>
</evidence>
<gene>
    <name evidence="3" type="ORF">FD145_1035</name>
</gene>
<accession>A0A833L0J8</accession>
<evidence type="ECO:0000256" key="2">
    <source>
        <dbReference type="SAM" id="SignalP"/>
    </source>
</evidence>
<comment type="caution">
    <text evidence="3">The sequence shown here is derived from an EMBL/GenBank/DDBJ whole genome shotgun (WGS) entry which is preliminary data.</text>
</comment>
<dbReference type="Proteomes" id="UP000488506">
    <property type="component" value="Unassembled WGS sequence"/>
</dbReference>
<evidence type="ECO:0000313" key="4">
    <source>
        <dbReference type="Proteomes" id="UP000488506"/>
    </source>
</evidence>
<evidence type="ECO:0000313" key="3">
    <source>
        <dbReference type="EMBL" id="KAF0133825.1"/>
    </source>
</evidence>
<reference evidence="3 4" key="1">
    <citation type="submission" date="2019-12" db="EMBL/GenBank/DDBJ databases">
        <authorList>
            <person name="Wolfe R."/>
            <person name="Danczak R."/>
            <person name="Wilkins M."/>
        </authorList>
    </citation>
    <scope>NUCLEOTIDE SEQUENCE [LARGE SCALE GENOMIC DNA]</scope>
    <source>
        <strain evidence="3">X2_MaxBin.013</strain>
    </source>
</reference>
<proteinExistence type="predicted"/>
<dbReference type="AlphaFoldDB" id="A0A833L0J8"/>